<dbReference type="HOGENOM" id="CLU_036435_0_0_1"/>
<keyword evidence="1" id="KW-0472">Membrane</keyword>
<dbReference type="EMBL" id="CAEY01001943">
    <property type="status" value="NOT_ANNOTATED_CDS"/>
    <property type="molecule type" value="Genomic_DNA"/>
</dbReference>
<protein>
    <recommendedName>
        <fullName evidence="4">Ionotropic glutamate receptor C-terminal domain-containing protein</fullName>
    </recommendedName>
</protein>
<dbReference type="AlphaFoldDB" id="T1KAT4"/>
<sequence length="406" mass="46027">MEPTNLSVGVFTLPFSDGFIEEDGQIVPGLKSLKEIASLTADYGPFNLKFHLPETGQLGVLTETGYHDGVLGLMQEGRPPGRFSQVISEEDYLISSIRNTIDDTSAVVSSLISIYSIPVLVAILAIFILELAAVKYFNIKSLFTVIYKTFVISFNQHLTNRSSLLCFTQMIILMIPLYIFGAAFNTQTIVGNNDVKIETLRDIVDYDKSPFFIEGLSMYDLFAAKVTRDYGDVFEKAKAEGLDQPFELGPIPFMKEEKDKMCTFLSGKSKKLAQIAISSNGFLEANQELYFSERPFHKSLQAILVDFNFFENSNFAKLNKVIIRSFESGITEKNLNEAYIDFLLNFYYLTKFDFYKNRKSNDLSWKSLNWNGFNQICYIFIGSLIFVTVIQLIEIIIVKLIPVLIK</sequence>
<evidence type="ECO:0000313" key="2">
    <source>
        <dbReference type="EnsemblMetazoa" id="tetur08g01680.1"/>
    </source>
</evidence>
<proteinExistence type="predicted"/>
<keyword evidence="1" id="KW-0812">Transmembrane</keyword>
<keyword evidence="1" id="KW-1133">Transmembrane helix</keyword>
<feature type="transmembrane region" description="Helical" evidence="1">
    <location>
        <begin position="378"/>
        <end position="401"/>
    </location>
</feature>
<feature type="transmembrane region" description="Helical" evidence="1">
    <location>
        <begin position="164"/>
        <end position="184"/>
    </location>
</feature>
<name>T1KAT4_TETUR</name>
<accession>T1KAT4</accession>
<reference evidence="3" key="1">
    <citation type="submission" date="2011-08" db="EMBL/GenBank/DDBJ databases">
        <authorList>
            <person name="Rombauts S."/>
        </authorList>
    </citation>
    <scope>NUCLEOTIDE SEQUENCE</scope>
    <source>
        <strain evidence="3">London</strain>
    </source>
</reference>
<evidence type="ECO:0000313" key="3">
    <source>
        <dbReference type="Proteomes" id="UP000015104"/>
    </source>
</evidence>
<dbReference type="Proteomes" id="UP000015104">
    <property type="component" value="Unassembled WGS sequence"/>
</dbReference>
<reference evidence="2" key="2">
    <citation type="submission" date="2015-06" db="UniProtKB">
        <authorList>
            <consortium name="EnsemblMetazoa"/>
        </authorList>
    </citation>
    <scope>IDENTIFICATION</scope>
</reference>
<evidence type="ECO:0000256" key="1">
    <source>
        <dbReference type="SAM" id="Phobius"/>
    </source>
</evidence>
<evidence type="ECO:0008006" key="4">
    <source>
        <dbReference type="Google" id="ProtNLM"/>
    </source>
</evidence>
<organism evidence="2 3">
    <name type="scientific">Tetranychus urticae</name>
    <name type="common">Two-spotted spider mite</name>
    <dbReference type="NCBI Taxonomy" id="32264"/>
    <lineage>
        <taxon>Eukaryota</taxon>
        <taxon>Metazoa</taxon>
        <taxon>Ecdysozoa</taxon>
        <taxon>Arthropoda</taxon>
        <taxon>Chelicerata</taxon>
        <taxon>Arachnida</taxon>
        <taxon>Acari</taxon>
        <taxon>Acariformes</taxon>
        <taxon>Trombidiformes</taxon>
        <taxon>Prostigmata</taxon>
        <taxon>Eleutherengona</taxon>
        <taxon>Raphignathae</taxon>
        <taxon>Tetranychoidea</taxon>
        <taxon>Tetranychidae</taxon>
        <taxon>Tetranychus</taxon>
    </lineage>
</organism>
<dbReference type="EnsemblMetazoa" id="tetur08g01680.1">
    <property type="protein sequence ID" value="tetur08g01680.1"/>
    <property type="gene ID" value="tetur08g01680"/>
</dbReference>
<keyword evidence="3" id="KW-1185">Reference proteome</keyword>
<feature type="transmembrane region" description="Helical" evidence="1">
    <location>
        <begin position="112"/>
        <end position="134"/>
    </location>
</feature>